<evidence type="ECO:0000313" key="9">
    <source>
        <dbReference type="Proteomes" id="UP000177622"/>
    </source>
</evidence>
<dbReference type="PROSITE" id="PS00086">
    <property type="entry name" value="CYTOCHROME_P450"/>
    <property type="match status" value="1"/>
</dbReference>
<evidence type="ECO:0000256" key="1">
    <source>
        <dbReference type="ARBA" id="ARBA00001971"/>
    </source>
</evidence>
<reference evidence="8 9" key="1">
    <citation type="journal article" date="2016" name="Sci. Rep.">
        <title>Penicillium arizonense, a new, genome sequenced fungal species, reveals a high chemical diversity in secreted metabolites.</title>
        <authorList>
            <person name="Grijseels S."/>
            <person name="Nielsen J.C."/>
            <person name="Randelovic M."/>
            <person name="Nielsen J."/>
            <person name="Nielsen K.F."/>
            <person name="Workman M."/>
            <person name="Frisvad J.C."/>
        </authorList>
    </citation>
    <scope>NUCLEOTIDE SEQUENCE [LARGE SCALE GENOMIC DNA]</scope>
    <source>
        <strain evidence="8 9">CBS 141311</strain>
    </source>
</reference>
<dbReference type="RefSeq" id="XP_022486562.1">
    <property type="nucleotide sequence ID" value="XM_022633440.1"/>
</dbReference>
<sequence length="521" mass="59424">MLPTMVIFATLLYLVTYWLVLPVLRYFRDPKGLRKFQNYSIFSGITDVPYCYLSASGFRSRDLTEAHKSSAILRIGPNNLSFGDIRAVRDIYGHSTSCVKDLKYAITGGPHPNLFDVVNKADHSAKRKRLSAAFAIKNLVQWEFKVASTTKRLLNAFDKLCTQPLPTNSFPDPSDLTVDFNHWINLFTIEAINNIALSSTLGLLEKGDDLVTAQRLDGTTYEAHYRKAQNQNAFILSHFVWDYGNFKLFSWISKLFPKWWKVWKDAEPWKDVIYHQAVTRMNRYANGEDLDDFFSTMMNDKAGEPHNLEWGEIVGEIGAIIDAGADTTAIALTQLIDLLIRHPEHLETLRQEVDGVLTEDDIVAPYDTVKHLPFLRACLDEAMRVIPPTSAGLPRRTPPEGGMILGEWIPGHTSVSMTIYGAHHDPTVFPNPDEFQPHRWMDPEERKRMEPYFIPFSTGARGCIGRNISYLEQTVMLASLVHRYEFALPSPEWKLTRHEAFNLLMGDMPIKLWRRKISAGC</sequence>
<name>A0A1F5LDE6_PENAI</name>
<dbReference type="InterPro" id="IPR017972">
    <property type="entry name" value="Cyt_P450_CS"/>
</dbReference>
<dbReference type="Pfam" id="PF00067">
    <property type="entry name" value="p450"/>
    <property type="match status" value="1"/>
</dbReference>
<protein>
    <recommendedName>
        <fullName evidence="10">Cytochrome P450 monooxygenase</fullName>
    </recommendedName>
</protein>
<evidence type="ECO:0000256" key="4">
    <source>
        <dbReference type="ARBA" id="ARBA00023004"/>
    </source>
</evidence>
<dbReference type="InterPro" id="IPR050121">
    <property type="entry name" value="Cytochrome_P450_monoxygenase"/>
</dbReference>
<evidence type="ECO:0000256" key="2">
    <source>
        <dbReference type="ARBA" id="ARBA00022723"/>
    </source>
</evidence>
<gene>
    <name evidence="8" type="ORF">PENARI_c014G02336</name>
</gene>
<dbReference type="EMBL" id="LXJU01000014">
    <property type="protein sequence ID" value="OGE51117.1"/>
    <property type="molecule type" value="Genomic_DNA"/>
</dbReference>
<dbReference type="GeneID" id="34578174"/>
<feature type="binding site" description="axial binding residue" evidence="5">
    <location>
        <position position="463"/>
    </location>
    <ligand>
        <name>heme</name>
        <dbReference type="ChEBI" id="CHEBI:30413"/>
    </ligand>
    <ligandPart>
        <name>Fe</name>
        <dbReference type="ChEBI" id="CHEBI:18248"/>
    </ligandPart>
</feature>
<keyword evidence="7" id="KW-0472">Membrane</keyword>
<dbReference type="GO" id="GO:0016705">
    <property type="term" value="F:oxidoreductase activity, acting on paired donors, with incorporation or reduction of molecular oxygen"/>
    <property type="evidence" value="ECO:0007669"/>
    <property type="project" value="InterPro"/>
</dbReference>
<keyword evidence="6" id="KW-0503">Monooxygenase</keyword>
<dbReference type="Gene3D" id="1.10.630.10">
    <property type="entry name" value="Cytochrome P450"/>
    <property type="match status" value="1"/>
</dbReference>
<dbReference type="InterPro" id="IPR001128">
    <property type="entry name" value="Cyt_P450"/>
</dbReference>
<evidence type="ECO:0000256" key="3">
    <source>
        <dbReference type="ARBA" id="ARBA00023002"/>
    </source>
</evidence>
<dbReference type="AlphaFoldDB" id="A0A1F5LDE6"/>
<keyword evidence="2 5" id="KW-0479">Metal-binding</keyword>
<organism evidence="8 9">
    <name type="scientific">Penicillium arizonense</name>
    <dbReference type="NCBI Taxonomy" id="1835702"/>
    <lineage>
        <taxon>Eukaryota</taxon>
        <taxon>Fungi</taxon>
        <taxon>Dikarya</taxon>
        <taxon>Ascomycota</taxon>
        <taxon>Pezizomycotina</taxon>
        <taxon>Eurotiomycetes</taxon>
        <taxon>Eurotiomycetidae</taxon>
        <taxon>Eurotiales</taxon>
        <taxon>Aspergillaceae</taxon>
        <taxon>Penicillium</taxon>
    </lineage>
</organism>
<evidence type="ECO:0000256" key="6">
    <source>
        <dbReference type="RuleBase" id="RU000461"/>
    </source>
</evidence>
<comment type="cofactor">
    <cofactor evidence="1 5">
        <name>heme</name>
        <dbReference type="ChEBI" id="CHEBI:30413"/>
    </cofactor>
</comment>
<dbReference type="PANTHER" id="PTHR24305">
    <property type="entry name" value="CYTOCHROME P450"/>
    <property type="match status" value="1"/>
</dbReference>
<evidence type="ECO:0000256" key="7">
    <source>
        <dbReference type="SAM" id="Phobius"/>
    </source>
</evidence>
<evidence type="ECO:0000256" key="5">
    <source>
        <dbReference type="PIRSR" id="PIRSR602401-1"/>
    </source>
</evidence>
<dbReference type="GO" id="GO:0004497">
    <property type="term" value="F:monooxygenase activity"/>
    <property type="evidence" value="ECO:0007669"/>
    <property type="project" value="UniProtKB-KW"/>
</dbReference>
<comment type="similarity">
    <text evidence="6">Belongs to the cytochrome P450 family.</text>
</comment>
<dbReference type="SUPFAM" id="SSF48264">
    <property type="entry name" value="Cytochrome P450"/>
    <property type="match status" value="1"/>
</dbReference>
<keyword evidence="3 6" id="KW-0560">Oxidoreductase</keyword>
<keyword evidence="7" id="KW-0812">Transmembrane</keyword>
<dbReference type="GO" id="GO:0005506">
    <property type="term" value="F:iron ion binding"/>
    <property type="evidence" value="ECO:0007669"/>
    <property type="project" value="InterPro"/>
</dbReference>
<dbReference type="GO" id="GO:0043386">
    <property type="term" value="P:mycotoxin biosynthetic process"/>
    <property type="evidence" value="ECO:0007669"/>
    <property type="project" value="UniProtKB-ARBA"/>
</dbReference>
<keyword evidence="4 5" id="KW-0408">Iron</keyword>
<dbReference type="STRING" id="1835702.A0A1F5LDE6"/>
<dbReference type="PANTHER" id="PTHR24305:SF172">
    <property type="entry name" value="P450, PUTATIVE (EUROFUNG)-RELATED"/>
    <property type="match status" value="1"/>
</dbReference>
<accession>A0A1F5LDE6</accession>
<dbReference type="CDD" id="cd11061">
    <property type="entry name" value="CYP67-like"/>
    <property type="match status" value="1"/>
</dbReference>
<dbReference type="GO" id="GO:0020037">
    <property type="term" value="F:heme binding"/>
    <property type="evidence" value="ECO:0007669"/>
    <property type="project" value="InterPro"/>
</dbReference>
<dbReference type="OrthoDB" id="2789670at2759"/>
<keyword evidence="7" id="KW-1133">Transmembrane helix</keyword>
<dbReference type="InterPro" id="IPR002401">
    <property type="entry name" value="Cyt_P450_E_grp-I"/>
</dbReference>
<feature type="transmembrane region" description="Helical" evidence="7">
    <location>
        <begin position="6"/>
        <end position="27"/>
    </location>
</feature>
<dbReference type="PRINTS" id="PR00385">
    <property type="entry name" value="P450"/>
</dbReference>
<evidence type="ECO:0000313" key="8">
    <source>
        <dbReference type="EMBL" id="OGE51117.1"/>
    </source>
</evidence>
<dbReference type="Proteomes" id="UP000177622">
    <property type="component" value="Unassembled WGS sequence"/>
</dbReference>
<comment type="caution">
    <text evidence="8">The sequence shown here is derived from an EMBL/GenBank/DDBJ whole genome shotgun (WGS) entry which is preliminary data.</text>
</comment>
<proteinExistence type="inferred from homology"/>
<keyword evidence="5 6" id="KW-0349">Heme</keyword>
<dbReference type="InterPro" id="IPR036396">
    <property type="entry name" value="Cyt_P450_sf"/>
</dbReference>
<dbReference type="PRINTS" id="PR00463">
    <property type="entry name" value="EP450I"/>
</dbReference>
<keyword evidence="9" id="KW-1185">Reference proteome</keyword>
<evidence type="ECO:0008006" key="10">
    <source>
        <dbReference type="Google" id="ProtNLM"/>
    </source>
</evidence>